<dbReference type="Pfam" id="PF18558">
    <property type="entry name" value="HTH_51"/>
    <property type="match status" value="1"/>
</dbReference>
<evidence type="ECO:0000256" key="8">
    <source>
        <dbReference type="SAM" id="MobiDB-lite"/>
    </source>
</evidence>
<dbReference type="CDD" id="cd02440">
    <property type="entry name" value="AdoMet_MTases"/>
    <property type="match status" value="1"/>
</dbReference>
<dbReference type="InterPro" id="IPR020841">
    <property type="entry name" value="PKS_Beta-ketoAc_synthase_dom"/>
</dbReference>
<dbReference type="Pfam" id="PF16073">
    <property type="entry name" value="SAT"/>
    <property type="match status" value="1"/>
</dbReference>
<dbReference type="PROSITE" id="PS50075">
    <property type="entry name" value="CARRIER"/>
    <property type="match status" value="1"/>
</dbReference>
<accession>A0A9P4JSI8</accession>
<dbReference type="InterPro" id="IPR016036">
    <property type="entry name" value="Malonyl_transacylase_ACP-bd"/>
</dbReference>
<feature type="region of interest" description="N-terminal hotdog fold" evidence="7">
    <location>
        <begin position="1292"/>
        <end position="1422"/>
    </location>
</feature>
<dbReference type="InterPro" id="IPR014031">
    <property type="entry name" value="Ketoacyl_synth_C"/>
</dbReference>
<organism evidence="12 13">
    <name type="scientific">Delitschia confertaspora ATCC 74209</name>
    <dbReference type="NCBI Taxonomy" id="1513339"/>
    <lineage>
        <taxon>Eukaryota</taxon>
        <taxon>Fungi</taxon>
        <taxon>Dikarya</taxon>
        <taxon>Ascomycota</taxon>
        <taxon>Pezizomycotina</taxon>
        <taxon>Dothideomycetes</taxon>
        <taxon>Pleosporomycetidae</taxon>
        <taxon>Pleosporales</taxon>
        <taxon>Delitschiaceae</taxon>
        <taxon>Delitschia</taxon>
    </lineage>
</organism>
<dbReference type="Gene3D" id="3.30.70.3290">
    <property type="match status" value="1"/>
</dbReference>
<dbReference type="Pfam" id="PF14765">
    <property type="entry name" value="PS-DH"/>
    <property type="match status" value="1"/>
</dbReference>
<proteinExistence type="predicted"/>
<dbReference type="GO" id="GO:0008236">
    <property type="term" value="F:serine-type peptidase activity"/>
    <property type="evidence" value="ECO:0007669"/>
    <property type="project" value="InterPro"/>
</dbReference>
<dbReference type="InterPro" id="IPR029063">
    <property type="entry name" value="SAM-dependent_MTases_sf"/>
</dbReference>
<dbReference type="InterPro" id="IPR020807">
    <property type="entry name" value="PKS_DH"/>
</dbReference>
<comment type="caution">
    <text evidence="12">The sequence shown here is derived from an EMBL/GenBank/DDBJ whole genome shotgun (WGS) entry which is preliminary data.</text>
</comment>
<dbReference type="SMART" id="SM00825">
    <property type="entry name" value="PKS_KS"/>
    <property type="match status" value="1"/>
</dbReference>
<keyword evidence="2" id="KW-0596">Phosphopantetheine</keyword>
<evidence type="ECO:0000256" key="6">
    <source>
        <dbReference type="ARBA" id="ARBA00023268"/>
    </source>
</evidence>
<keyword evidence="13" id="KW-1185">Reference proteome</keyword>
<dbReference type="InterPro" id="IPR001227">
    <property type="entry name" value="Ac_transferase_dom_sf"/>
</dbReference>
<dbReference type="InterPro" id="IPR050091">
    <property type="entry name" value="PKS_NRPS_Biosynth_Enz"/>
</dbReference>
<dbReference type="Pfam" id="PF20434">
    <property type="entry name" value="BD-FAE"/>
    <property type="match status" value="1"/>
</dbReference>
<dbReference type="SUPFAM" id="SSF53901">
    <property type="entry name" value="Thiolase-like"/>
    <property type="match status" value="1"/>
</dbReference>
<evidence type="ECO:0000256" key="5">
    <source>
        <dbReference type="ARBA" id="ARBA00022679"/>
    </source>
</evidence>
<protein>
    <recommendedName>
        <fullName evidence="14">S-adenosyl-L-methionine-dependent N-methyltransferase</fullName>
    </recommendedName>
</protein>
<evidence type="ECO:0000256" key="2">
    <source>
        <dbReference type="ARBA" id="ARBA00022450"/>
    </source>
</evidence>
<dbReference type="Gene3D" id="3.40.50.150">
    <property type="entry name" value="Vaccinia Virus protein VP39"/>
    <property type="match status" value="1"/>
</dbReference>
<dbReference type="InterPro" id="IPR016035">
    <property type="entry name" value="Acyl_Trfase/lysoPLipase"/>
</dbReference>
<dbReference type="InterPro" id="IPR009081">
    <property type="entry name" value="PP-bd_ACP"/>
</dbReference>
<feature type="active site" description="Proton acceptor; for dehydratase activity" evidence="7">
    <location>
        <position position="1327"/>
    </location>
</feature>
<comment type="pathway">
    <text evidence="1">Secondary metabolite biosynthesis; terpenoid biosynthesis.</text>
</comment>
<gene>
    <name evidence="12" type="ORF">GQ43DRAFT_387983</name>
</gene>
<dbReference type="InterPro" id="IPR032088">
    <property type="entry name" value="SAT"/>
</dbReference>
<dbReference type="InterPro" id="IPR041068">
    <property type="entry name" value="HTH_51"/>
</dbReference>
<dbReference type="InterPro" id="IPR006162">
    <property type="entry name" value="Ppantetheine_attach_site"/>
</dbReference>
<dbReference type="Pfam" id="PF00109">
    <property type="entry name" value="ketoacyl-synt"/>
    <property type="match status" value="1"/>
</dbReference>
<evidence type="ECO:0000256" key="3">
    <source>
        <dbReference type="ARBA" id="ARBA00022553"/>
    </source>
</evidence>
<dbReference type="SMART" id="SM00827">
    <property type="entry name" value="PKS_AT"/>
    <property type="match status" value="1"/>
</dbReference>
<evidence type="ECO:0000313" key="12">
    <source>
        <dbReference type="EMBL" id="KAF2204385.1"/>
    </source>
</evidence>
<dbReference type="Gene3D" id="3.40.366.10">
    <property type="entry name" value="Malonyl-Coenzyme A Acyl Carrier Protein, domain 2"/>
    <property type="match status" value="2"/>
</dbReference>
<dbReference type="Pfam" id="PF00326">
    <property type="entry name" value="Peptidase_S9"/>
    <property type="match status" value="1"/>
</dbReference>
<dbReference type="SUPFAM" id="SSF52151">
    <property type="entry name" value="FabD/lysophospholipase-like"/>
    <property type="match status" value="1"/>
</dbReference>
<dbReference type="GO" id="GO:0032259">
    <property type="term" value="P:methylation"/>
    <property type="evidence" value="ECO:0007669"/>
    <property type="project" value="UniProtKB-KW"/>
</dbReference>
<dbReference type="InterPro" id="IPR049492">
    <property type="entry name" value="BD-FAE-like_dom"/>
</dbReference>
<dbReference type="InterPro" id="IPR049551">
    <property type="entry name" value="PKS_DH_C"/>
</dbReference>
<evidence type="ECO:0000259" key="11">
    <source>
        <dbReference type="PROSITE" id="PS52019"/>
    </source>
</evidence>
<dbReference type="Gene3D" id="3.40.47.10">
    <property type="match status" value="1"/>
</dbReference>
<dbReference type="InterPro" id="IPR049900">
    <property type="entry name" value="PKS_mFAS_DH"/>
</dbReference>
<dbReference type="EMBL" id="ML993877">
    <property type="protein sequence ID" value="KAF2204385.1"/>
    <property type="molecule type" value="Genomic_DNA"/>
</dbReference>
<dbReference type="InterPro" id="IPR013217">
    <property type="entry name" value="Methyltransf_12"/>
</dbReference>
<sequence>MTPSSLLFFGPQLTKLNHTSLADLQSSITTNPGLRFLVDAVTQLPLLWPTIVQSYPRLAKVQGEEQLEKLCSFVQGGDLLNPKTLESNILIAPLTVLSHIVGSLGLFGESPDSISLKDDTTLGAVQGFCIGFLSAAALSSSCNLEEFKKLAAITLRLAVCIGAVVDLDQESFSPEARHTSVVIRWSTDAQKAILEKVLAAYPAAYISCVSDQKNITVTLPLCDVSPFALLLAEGGMSVHPIGLHGRFHNKAHLEAVESLKSLCDNDSRFQLPTDRLILRLRSTSDGEVVREGDLHHVVLSSILTDQAQWFQTVNATVASAGGKAKIITVGSEGFMPRSIGANTHSKQNPSVNGTANGVDGISAITSYSTERLVNEISSHDAAADENAIAVVGMACRFPRADSLEEFWQLLSSGLNAVGSVPEERFKVSDLWREPKGPFFGNFLNDADAFDNRFFNISSREAKSMDPQQRLFLQVAYEALESSGYFAVESKKQPDEVGCYVGVGSVDYEDNVASENATAFSATGSLRAFISGRVSHHFGWSGPSITFDTACSSSAVAIHSACKALQAKECTMAIAGGVNVITSPKLFQNLGAGRFLNPTGASRAFDTGASGYCRGEGSGVVVLKPLACALAEDDMILGVIAGSAVNQGSNCSPITVPDSTSQSTLYRKALSTSGAEPWQVSYVEAHGTGTPVGDPIEYESIRTTFAGEKRKEELFIGSVKDNIGHAEAASGAAGLVKTLLMIQNKTIPKQANFTSLNPKIVTTPGDQMSIPKQNHPWASQPRVAVVNNYGAAGSNAAIIVKEFQDPQRESAQLNGTSAGVHGSDYPFIITARSPEDLQSYCTTLESFISRQPESPDLLPNLAYNLARKHNRSLEYIWTSTASNITDLRQQLGSRADGRANIKQVSFQKRPVVLCFGGQNGTTVNLSEELFYGSKLLQSYLTKCDYICRELGLPSLFPRIFLAEPVDDIVHLHCMLFALQYATAKSWLDSGLEVDTLIGHSFGQLTALCVADCLSVTDTLRLISGRARLIQERWGPETGAMLSVEGDREDFDRLLDTTKQQHPSSRVDICCYNGPRNFVLAGTRAEVEAVEDIASFRNLNARLKLVRLKNTHAYHSYLTEDIMPGLKEIAESLRYQKPSISIETCSQDRSWSKIGAEEIVQHTRTPVYFSVAVQRVAARLPSAIWLEAGSASSIIAMTRRVFRDSSIPSAECLFLPTDFGSRNAQRTLAATTSELWAAGSKSQFWSFHRSQKSTYTWLNVPPYQFEKSRHWIQYKTSVDIPRIGPVASTTKSKEPVLLQLHQSADGSGRGVLFTIDPEHPLFNLCARGHAVLNQSLCPASMYIELVLRATRLIDDTASTRLPQIEHLEISSPLGLDTSRGVFLRLTKEDGSDYAWKFSLYSGDHDATSATIHASGKVGLLSSTANHFRSMKRLIGKSRCDQIRQSPKATGLLGQALVYKAFSNVVDYASYYRGVQSIFAQDTETVGHVFVPENQPSALEAGICDPIVMDNFLQVSGIHVNCLSERKDDEVFMCTSIGEVSFTDNFLKRDGNRSWTVYSNCERPSKGSVVNDIFILDSVSGDLVLAIIACQFRSVPFKFLHRVLSSLNAPPATNSKANSATRPRAPPTSGEVCSQANGRSTSSPPQKDQKNQQAKPRPDNSQSQAQLLKKVQSMLSEVMEIDISDIKPDSPLEDLGIDSLMQTEVLNEINKRFNVNIPMAEFQVLADIRAICKLLQPDSTIDNLSEDINDQINHPESQDVTPTPNGINHQESDDSHNLALTANYCFRDTKNDYDTFAAETGFTGFCSEVYPAQAELVVAYIVEAFRALNCPLESLRPGEQVPRIQHIPQHTKVVNQLYTILEDAKLVARKGEDILRTETPVLKKSAKSLSAALVERFPQHASEHKLLDTTGHKLADCLTGKANPLSLLFGNAAVRSLLTDVYTNAPMFKAGSLLLAQYLTDLFQQFDGEREIKILELGAGTGGTTKLLADRLAGCGRKFSYTFTDLSSSLVAAAKKKFSYHSFMKYTTFDIEKDPEPHHLGHYDIVISTNCIHATRNLVHSTTNIKKCLRSDGILCLVELTRNLFWFDLVFGLVEGWWLFNDDRKHVLADEHRWDRNLKTAGFQWVDWSDGRSEESNILRVITASSSPGLHVEQANGFMTPDSQDPPVLQETVLVKQESGTELFADIYYPEELRNHNDPSLPVALMIHGGGHVMLSRKDIRLKQTQTLLAAGFLPISVDYRLCPEMSLREGPMHDVSDALKWARSTLPSLSLKRSDIRVNTDKIVAVGWSTGGHLAMTLAWTSKEKGIEAPNAILAFYCPTDYEDEFWRQPNIPEGSVKNGTPEFDYNVLEGVYDKPIIAYNPPPAKRAIGGWMAPSDPRSRIALHMNWEGKTVDVLVNGLKKENHIHSSLDLPKPTASQVAAISPLAQTRQGNYKTPTFIIHGTRDDLIPWEQAQRTYDALKEKGVEAEIRVLDGAVHLFDLYRGGDEGEMGRAVEEGYEFLRKHV</sequence>
<dbReference type="InterPro" id="IPR014030">
    <property type="entry name" value="Ketoacyl_synth_N"/>
</dbReference>
<feature type="compositionally biased region" description="Polar residues" evidence="8">
    <location>
        <begin position="1607"/>
        <end position="1618"/>
    </location>
</feature>
<evidence type="ECO:0000259" key="9">
    <source>
        <dbReference type="PROSITE" id="PS50075"/>
    </source>
</evidence>
<dbReference type="PROSITE" id="PS00606">
    <property type="entry name" value="KS3_1"/>
    <property type="match status" value="1"/>
</dbReference>
<dbReference type="Gene3D" id="3.40.50.1820">
    <property type="entry name" value="alpha/beta hydrolase"/>
    <property type="match status" value="1"/>
</dbReference>
<evidence type="ECO:0000256" key="4">
    <source>
        <dbReference type="ARBA" id="ARBA00022603"/>
    </source>
</evidence>
<feature type="region of interest" description="C-terminal hotdog fold" evidence="7">
    <location>
        <begin position="1445"/>
        <end position="1598"/>
    </location>
</feature>
<dbReference type="InterPro" id="IPR001375">
    <property type="entry name" value="Peptidase_S9_cat"/>
</dbReference>
<keyword evidence="3" id="KW-0597">Phosphoprotein</keyword>
<dbReference type="PROSITE" id="PS00012">
    <property type="entry name" value="PHOSPHOPANTETHEINE"/>
    <property type="match status" value="1"/>
</dbReference>
<dbReference type="InterPro" id="IPR018201">
    <property type="entry name" value="Ketoacyl_synth_AS"/>
</dbReference>
<feature type="region of interest" description="Disordered" evidence="8">
    <location>
        <begin position="1747"/>
        <end position="1770"/>
    </location>
</feature>
<keyword evidence="4" id="KW-0489">Methyltransferase</keyword>
<dbReference type="GO" id="GO:0006633">
    <property type="term" value="P:fatty acid biosynthetic process"/>
    <property type="evidence" value="ECO:0007669"/>
    <property type="project" value="InterPro"/>
</dbReference>
<feature type="compositionally biased region" description="Polar residues" evidence="8">
    <location>
        <begin position="1628"/>
        <end position="1663"/>
    </location>
</feature>
<feature type="region of interest" description="Disordered" evidence="8">
    <location>
        <begin position="1607"/>
        <end position="1663"/>
    </location>
</feature>
<dbReference type="InterPro" id="IPR049552">
    <property type="entry name" value="PKS_DH_N"/>
</dbReference>
<dbReference type="GO" id="GO:0004315">
    <property type="term" value="F:3-oxoacyl-[acyl-carrier-protein] synthase activity"/>
    <property type="evidence" value="ECO:0007669"/>
    <property type="project" value="InterPro"/>
</dbReference>
<dbReference type="InterPro" id="IPR036736">
    <property type="entry name" value="ACP-like_sf"/>
</dbReference>
<evidence type="ECO:0000256" key="7">
    <source>
        <dbReference type="PROSITE-ProRule" id="PRU01363"/>
    </source>
</evidence>
<dbReference type="SUPFAM" id="SSF55048">
    <property type="entry name" value="Probable ACP-binding domain of malonyl-CoA ACP transacylase"/>
    <property type="match status" value="1"/>
</dbReference>
<dbReference type="GO" id="GO:0044550">
    <property type="term" value="P:secondary metabolite biosynthetic process"/>
    <property type="evidence" value="ECO:0007669"/>
    <property type="project" value="UniProtKB-ARBA"/>
</dbReference>
<dbReference type="InterPro" id="IPR014043">
    <property type="entry name" value="Acyl_transferase_dom"/>
</dbReference>
<dbReference type="Gene3D" id="3.10.129.110">
    <property type="entry name" value="Polyketide synthase dehydratase"/>
    <property type="match status" value="1"/>
</dbReference>
<dbReference type="GO" id="GO:0008168">
    <property type="term" value="F:methyltransferase activity"/>
    <property type="evidence" value="ECO:0007669"/>
    <property type="project" value="UniProtKB-KW"/>
</dbReference>
<keyword evidence="5" id="KW-0808">Transferase</keyword>
<dbReference type="Gene3D" id="1.10.1200.10">
    <property type="entry name" value="ACP-like"/>
    <property type="match status" value="1"/>
</dbReference>
<dbReference type="InterPro" id="IPR016039">
    <property type="entry name" value="Thiolase-like"/>
</dbReference>
<dbReference type="Pfam" id="PF02801">
    <property type="entry name" value="Ketoacyl-synt_C"/>
    <property type="match status" value="1"/>
</dbReference>
<dbReference type="SUPFAM" id="SSF53474">
    <property type="entry name" value="alpha/beta-Hydrolases"/>
    <property type="match status" value="1"/>
</dbReference>
<dbReference type="SMART" id="SM00826">
    <property type="entry name" value="PKS_DH"/>
    <property type="match status" value="1"/>
</dbReference>
<feature type="active site" description="Proton donor; for dehydratase activity" evidence="7">
    <location>
        <position position="1507"/>
    </location>
</feature>
<dbReference type="GO" id="GO:0004312">
    <property type="term" value="F:fatty acid synthase activity"/>
    <property type="evidence" value="ECO:0007669"/>
    <property type="project" value="TreeGrafter"/>
</dbReference>
<dbReference type="PANTHER" id="PTHR43775">
    <property type="entry name" value="FATTY ACID SYNTHASE"/>
    <property type="match status" value="1"/>
</dbReference>
<dbReference type="InterPro" id="IPR029058">
    <property type="entry name" value="AB_hydrolase_fold"/>
</dbReference>
<evidence type="ECO:0000313" key="13">
    <source>
        <dbReference type="Proteomes" id="UP000799536"/>
    </source>
</evidence>
<reference evidence="12" key="1">
    <citation type="journal article" date="2020" name="Stud. Mycol.">
        <title>101 Dothideomycetes genomes: a test case for predicting lifestyles and emergence of pathogens.</title>
        <authorList>
            <person name="Haridas S."/>
            <person name="Albert R."/>
            <person name="Binder M."/>
            <person name="Bloem J."/>
            <person name="Labutti K."/>
            <person name="Salamov A."/>
            <person name="Andreopoulos B."/>
            <person name="Baker S."/>
            <person name="Barry K."/>
            <person name="Bills G."/>
            <person name="Bluhm B."/>
            <person name="Cannon C."/>
            <person name="Castanera R."/>
            <person name="Culley D."/>
            <person name="Daum C."/>
            <person name="Ezra D."/>
            <person name="Gonzalez J."/>
            <person name="Henrissat B."/>
            <person name="Kuo A."/>
            <person name="Liang C."/>
            <person name="Lipzen A."/>
            <person name="Lutzoni F."/>
            <person name="Magnuson J."/>
            <person name="Mondo S."/>
            <person name="Nolan M."/>
            <person name="Ohm R."/>
            <person name="Pangilinan J."/>
            <person name="Park H.-J."/>
            <person name="Ramirez L."/>
            <person name="Alfaro M."/>
            <person name="Sun H."/>
            <person name="Tritt A."/>
            <person name="Yoshinaga Y."/>
            <person name="Zwiers L.-H."/>
            <person name="Turgeon B."/>
            <person name="Goodwin S."/>
            <person name="Spatafora J."/>
            <person name="Crous P."/>
            <person name="Grigoriev I."/>
        </authorList>
    </citation>
    <scope>NUCLEOTIDE SEQUENCE</scope>
    <source>
        <strain evidence="12">ATCC 74209</strain>
    </source>
</reference>
<dbReference type="OrthoDB" id="429813at2759"/>
<dbReference type="Pfam" id="PF00550">
    <property type="entry name" value="PP-binding"/>
    <property type="match status" value="1"/>
</dbReference>
<feature type="domain" description="Carrier" evidence="9">
    <location>
        <begin position="1659"/>
        <end position="1736"/>
    </location>
</feature>
<keyword evidence="6" id="KW-0511">Multifunctional enzyme</keyword>
<feature type="compositionally biased region" description="Polar residues" evidence="8">
    <location>
        <begin position="1747"/>
        <end position="1766"/>
    </location>
</feature>
<feature type="domain" description="Ketosynthase family 3 (KS3)" evidence="10">
    <location>
        <begin position="385"/>
        <end position="801"/>
    </location>
</feature>
<dbReference type="PROSITE" id="PS52004">
    <property type="entry name" value="KS3_2"/>
    <property type="match status" value="1"/>
</dbReference>
<name>A0A9P4JSI8_9PLEO</name>
<evidence type="ECO:0008006" key="14">
    <source>
        <dbReference type="Google" id="ProtNLM"/>
    </source>
</evidence>
<dbReference type="Pfam" id="PF00698">
    <property type="entry name" value="Acyl_transf_1"/>
    <property type="match status" value="1"/>
</dbReference>
<dbReference type="SUPFAM" id="SSF47336">
    <property type="entry name" value="ACP-like"/>
    <property type="match status" value="1"/>
</dbReference>
<evidence type="ECO:0000259" key="10">
    <source>
        <dbReference type="PROSITE" id="PS52004"/>
    </source>
</evidence>
<dbReference type="GO" id="GO:0006508">
    <property type="term" value="P:proteolysis"/>
    <property type="evidence" value="ECO:0007669"/>
    <property type="project" value="InterPro"/>
</dbReference>
<dbReference type="SUPFAM" id="SSF53335">
    <property type="entry name" value="S-adenosyl-L-methionine-dependent methyltransferases"/>
    <property type="match status" value="1"/>
</dbReference>
<dbReference type="InterPro" id="IPR042104">
    <property type="entry name" value="PKS_dehydratase_sf"/>
</dbReference>
<dbReference type="CDD" id="cd00833">
    <property type="entry name" value="PKS"/>
    <property type="match status" value="1"/>
</dbReference>
<dbReference type="PANTHER" id="PTHR43775:SF21">
    <property type="entry name" value="NON-REDUCING POLYKETIDE SYNTHASE AUSA-RELATED"/>
    <property type="match status" value="1"/>
</dbReference>
<dbReference type="Pfam" id="PF08242">
    <property type="entry name" value="Methyltransf_12"/>
    <property type="match status" value="1"/>
</dbReference>
<evidence type="ECO:0000256" key="1">
    <source>
        <dbReference type="ARBA" id="ARBA00004721"/>
    </source>
</evidence>
<dbReference type="PROSITE" id="PS52019">
    <property type="entry name" value="PKS_MFAS_DH"/>
    <property type="match status" value="1"/>
</dbReference>
<feature type="non-terminal residue" evidence="12">
    <location>
        <position position="2504"/>
    </location>
</feature>
<feature type="domain" description="PKS/mFAS DH" evidence="11">
    <location>
        <begin position="1292"/>
        <end position="1598"/>
    </location>
</feature>
<dbReference type="Pfam" id="PF21089">
    <property type="entry name" value="PKS_DH_N"/>
    <property type="match status" value="1"/>
</dbReference>
<dbReference type="Proteomes" id="UP000799536">
    <property type="component" value="Unassembled WGS sequence"/>
</dbReference>